<dbReference type="SUPFAM" id="SSF48498">
    <property type="entry name" value="Tetracyclin repressor-like, C-terminal domain"/>
    <property type="match status" value="1"/>
</dbReference>
<dbReference type="GO" id="GO:0003677">
    <property type="term" value="F:DNA binding"/>
    <property type="evidence" value="ECO:0007669"/>
    <property type="project" value="UniProtKB-UniRule"/>
</dbReference>
<dbReference type="InterPro" id="IPR036271">
    <property type="entry name" value="Tet_transcr_reg_TetR-rel_C_sf"/>
</dbReference>
<proteinExistence type="predicted"/>
<feature type="domain" description="HTH tetR-type" evidence="5">
    <location>
        <begin position="5"/>
        <end position="65"/>
    </location>
</feature>
<evidence type="ECO:0000313" key="6">
    <source>
        <dbReference type="EMBL" id="KXT68255.1"/>
    </source>
</evidence>
<keyword evidence="1" id="KW-0805">Transcription regulation</keyword>
<keyword evidence="3" id="KW-0804">Transcription</keyword>
<dbReference type="PANTHER" id="PTHR47506:SF6">
    <property type="entry name" value="HTH-TYPE TRANSCRIPTIONAL REPRESSOR NEMR"/>
    <property type="match status" value="1"/>
</dbReference>
<dbReference type="PRINTS" id="PR00455">
    <property type="entry name" value="HTHTETR"/>
</dbReference>
<feature type="DNA-binding region" description="H-T-H motif" evidence="4">
    <location>
        <begin position="28"/>
        <end position="47"/>
    </location>
</feature>
<evidence type="ECO:0000256" key="4">
    <source>
        <dbReference type="PROSITE-ProRule" id="PRU00335"/>
    </source>
</evidence>
<dbReference type="InterPro" id="IPR009057">
    <property type="entry name" value="Homeodomain-like_sf"/>
</dbReference>
<evidence type="ECO:0000256" key="1">
    <source>
        <dbReference type="ARBA" id="ARBA00023015"/>
    </source>
</evidence>
<accession>A0A139MWW3</accession>
<comment type="caution">
    <text evidence="6">The sequence shown here is derived from an EMBL/GenBank/DDBJ whole genome shotgun (WGS) entry which is preliminary data.</text>
</comment>
<name>A0A139MWW3_STRGN</name>
<organism evidence="6 7">
    <name type="scientific">Streptococcus gordonii</name>
    <dbReference type="NCBI Taxonomy" id="1302"/>
    <lineage>
        <taxon>Bacteria</taxon>
        <taxon>Bacillati</taxon>
        <taxon>Bacillota</taxon>
        <taxon>Bacilli</taxon>
        <taxon>Lactobacillales</taxon>
        <taxon>Streptococcaceae</taxon>
        <taxon>Streptococcus</taxon>
    </lineage>
</organism>
<dbReference type="PANTHER" id="PTHR47506">
    <property type="entry name" value="TRANSCRIPTIONAL REGULATORY PROTEIN"/>
    <property type="match status" value="1"/>
</dbReference>
<keyword evidence="2 4" id="KW-0238">DNA-binding</keyword>
<dbReference type="PATRIC" id="fig|1302.21.peg.2327"/>
<evidence type="ECO:0000313" key="7">
    <source>
        <dbReference type="Proteomes" id="UP000070096"/>
    </source>
</evidence>
<evidence type="ECO:0000256" key="3">
    <source>
        <dbReference type="ARBA" id="ARBA00023163"/>
    </source>
</evidence>
<dbReference type="PROSITE" id="PS50977">
    <property type="entry name" value="HTH_TETR_2"/>
    <property type="match status" value="1"/>
</dbReference>
<dbReference type="SUPFAM" id="SSF46689">
    <property type="entry name" value="Homeodomain-like"/>
    <property type="match status" value="1"/>
</dbReference>
<dbReference type="Gene3D" id="1.10.357.10">
    <property type="entry name" value="Tetracycline Repressor, domain 2"/>
    <property type="match status" value="1"/>
</dbReference>
<dbReference type="EMBL" id="LQRC01000273">
    <property type="protein sequence ID" value="KXT68255.1"/>
    <property type="molecule type" value="Genomic_DNA"/>
</dbReference>
<evidence type="ECO:0000259" key="5">
    <source>
        <dbReference type="PROSITE" id="PS50977"/>
    </source>
</evidence>
<gene>
    <name evidence="6" type="ORF">SGODD07_02102</name>
</gene>
<reference evidence="6 7" key="1">
    <citation type="submission" date="2016-01" db="EMBL/GenBank/DDBJ databases">
        <title>Highly variable Streptococcus oralis are common among viridans streptococci isolated from primates.</title>
        <authorList>
            <person name="Denapaite D."/>
            <person name="Rieger M."/>
            <person name="Koendgen S."/>
            <person name="Brueckner R."/>
            <person name="Ochigava I."/>
            <person name="Kappeler P."/>
            <person name="Maetz-Rensing K."/>
            <person name="Leendertz F."/>
            <person name="Hakenbeck R."/>
        </authorList>
    </citation>
    <scope>NUCLEOTIDE SEQUENCE [LARGE SCALE GENOMIC DNA]</scope>
    <source>
        <strain evidence="6 7">DD07</strain>
    </source>
</reference>
<dbReference type="InterPro" id="IPR001647">
    <property type="entry name" value="HTH_TetR"/>
</dbReference>
<sequence>MKKISETEQTILQLATDLIQTRGVNGFSYAEIATVMGIKKASIHYYFPKKQDLIAKVLDRYNQSFVTELERIRGKKDDFSQHLQDFVKLYRRNLESGKICLCSMLATEHYSLSESINQAVQDFFQLNIQWLQGLFEEENHFSHQAEDFFATVQGAQLIANSTGDLTHFDQLLTDKIKTIQKK</sequence>
<dbReference type="Pfam" id="PF00440">
    <property type="entry name" value="TetR_N"/>
    <property type="match status" value="1"/>
</dbReference>
<evidence type="ECO:0000256" key="2">
    <source>
        <dbReference type="ARBA" id="ARBA00023125"/>
    </source>
</evidence>
<dbReference type="Proteomes" id="UP000070096">
    <property type="component" value="Unassembled WGS sequence"/>
</dbReference>
<dbReference type="AlphaFoldDB" id="A0A139MWW3"/>
<protein>
    <submittedName>
        <fullName evidence="6">Transcriptional regulator, TetR family</fullName>
    </submittedName>
</protein>